<reference evidence="7" key="1">
    <citation type="journal article" date="2014" name="PLoS ONE">
        <title>The genome and linkage map of the northern pike (Esox lucius): conserved synteny revealed between the salmonid sister group and the Neoteleostei.</title>
        <authorList>
            <person name="Rondeau E.B."/>
            <person name="Minkley D.R."/>
            <person name="Leong J.S."/>
            <person name="Messmer A.M."/>
            <person name="Jantzen J.R."/>
            <person name="von Schalburg K.R."/>
            <person name="Lemon C."/>
            <person name="Bird N.H."/>
            <person name="Koop B.F."/>
        </authorList>
    </citation>
    <scope>NUCLEOTIDE SEQUENCE</scope>
</reference>
<dbReference type="GO" id="GO:0005811">
    <property type="term" value="C:lipid droplet"/>
    <property type="evidence" value="ECO:0007669"/>
    <property type="project" value="TreeGrafter"/>
</dbReference>
<keyword evidence="3 4" id="KW-0443">Lipid metabolism</keyword>
<evidence type="ECO:0000259" key="5">
    <source>
        <dbReference type="PROSITE" id="PS51635"/>
    </source>
</evidence>
<dbReference type="InterPro" id="IPR033562">
    <property type="entry name" value="PLPL"/>
</dbReference>
<dbReference type="EC" id="3.1.1.3" evidence="1"/>
<protein>
    <recommendedName>
        <fullName evidence="1">triacylglycerol lipase</fullName>
        <ecNumber evidence="1">3.1.1.3</ecNumber>
    </recommendedName>
</protein>
<feature type="active site" description="Nucleophile" evidence="4">
    <location>
        <position position="47"/>
    </location>
</feature>
<reference evidence="6" key="2">
    <citation type="submission" date="2020-02" db="EMBL/GenBank/DDBJ databases">
        <title>Esox lucius (northern pike) genome, fEsoLuc1, primary haplotype.</title>
        <authorList>
            <person name="Myers G."/>
            <person name="Karagic N."/>
            <person name="Meyer A."/>
            <person name="Pippel M."/>
            <person name="Reichard M."/>
            <person name="Winkler S."/>
            <person name="Tracey A."/>
            <person name="Sims Y."/>
            <person name="Howe K."/>
            <person name="Rhie A."/>
            <person name="Formenti G."/>
            <person name="Durbin R."/>
            <person name="Fedrigo O."/>
            <person name="Jarvis E.D."/>
        </authorList>
    </citation>
    <scope>NUCLEOTIDE SEQUENCE [LARGE SCALE GENOMIC DNA]</scope>
</reference>
<dbReference type="Gene3D" id="3.40.1090.10">
    <property type="entry name" value="Cytosolic phospholipase A2 catalytic domain"/>
    <property type="match status" value="1"/>
</dbReference>
<dbReference type="GO" id="GO:0005737">
    <property type="term" value="C:cytoplasm"/>
    <property type="evidence" value="ECO:0007669"/>
    <property type="project" value="TreeGrafter"/>
</dbReference>
<dbReference type="GO" id="GO:0055088">
    <property type="term" value="P:lipid homeostasis"/>
    <property type="evidence" value="ECO:0007669"/>
    <property type="project" value="TreeGrafter"/>
</dbReference>
<dbReference type="PROSITE" id="PS51257">
    <property type="entry name" value="PROKAR_LIPOPROTEIN"/>
    <property type="match status" value="1"/>
</dbReference>
<feature type="short sequence motif" description="GXSXG" evidence="4">
    <location>
        <begin position="45"/>
        <end position="49"/>
    </location>
</feature>
<dbReference type="FunFam" id="3.40.1090.10:FF:000003">
    <property type="entry name" value="Patatin-like phospholipase domain-containing protein 2"/>
    <property type="match status" value="1"/>
</dbReference>
<dbReference type="GO" id="GO:0019433">
    <property type="term" value="P:triglyceride catabolic process"/>
    <property type="evidence" value="ECO:0007669"/>
    <property type="project" value="TreeGrafter"/>
</dbReference>
<feature type="active site" description="Proton acceptor" evidence="4">
    <location>
        <position position="166"/>
    </location>
</feature>
<dbReference type="Pfam" id="PF01734">
    <property type="entry name" value="Patatin"/>
    <property type="match status" value="1"/>
</dbReference>
<evidence type="ECO:0000256" key="2">
    <source>
        <dbReference type="ARBA" id="ARBA00022801"/>
    </source>
</evidence>
<name>A0A3P8ZEP2_ESOLU</name>
<dbReference type="PANTHER" id="PTHR12406:SF22">
    <property type="entry name" value="1-ACYLGLYCEROL-3-PHOSPHATE O-ACYLTRANSFERASE PNPLA3"/>
    <property type="match status" value="1"/>
</dbReference>
<dbReference type="InParanoid" id="A0A3P8ZEP2"/>
<dbReference type="InterPro" id="IPR016035">
    <property type="entry name" value="Acyl_Trfase/lysoPLipase"/>
</dbReference>
<evidence type="ECO:0000256" key="1">
    <source>
        <dbReference type="ARBA" id="ARBA00013279"/>
    </source>
</evidence>
<evidence type="ECO:0000313" key="6">
    <source>
        <dbReference type="Ensembl" id="ENSELUP00000027299.3"/>
    </source>
</evidence>
<feature type="short sequence motif" description="DGA/G" evidence="4">
    <location>
        <begin position="166"/>
        <end position="168"/>
    </location>
</feature>
<feature type="domain" description="PNPLA" evidence="5">
    <location>
        <begin position="10"/>
        <end position="179"/>
    </location>
</feature>
<dbReference type="Proteomes" id="UP000265140">
    <property type="component" value="Chromosome 19"/>
</dbReference>
<dbReference type="OMA" id="KEWNISF"/>
<dbReference type="STRING" id="8010.ENSELUP00000027299"/>
<keyword evidence="2 4" id="KW-0378">Hydrolase</keyword>
<evidence type="ECO:0000256" key="3">
    <source>
        <dbReference type="ARBA" id="ARBA00023098"/>
    </source>
</evidence>
<comment type="caution">
    <text evidence="4">Lacks conserved residue(s) required for the propagation of feature annotation.</text>
</comment>
<dbReference type="SUPFAM" id="SSF52151">
    <property type="entry name" value="FabD/lysophospholipase-like"/>
    <property type="match status" value="1"/>
</dbReference>
<organism evidence="6 7">
    <name type="scientific">Esox lucius</name>
    <name type="common">Northern pike</name>
    <dbReference type="NCBI Taxonomy" id="8010"/>
    <lineage>
        <taxon>Eukaryota</taxon>
        <taxon>Metazoa</taxon>
        <taxon>Chordata</taxon>
        <taxon>Craniata</taxon>
        <taxon>Vertebrata</taxon>
        <taxon>Euteleostomi</taxon>
        <taxon>Actinopterygii</taxon>
        <taxon>Neopterygii</taxon>
        <taxon>Teleostei</taxon>
        <taxon>Protacanthopterygii</taxon>
        <taxon>Esociformes</taxon>
        <taxon>Esocidae</taxon>
        <taxon>Esox</taxon>
    </lineage>
</organism>
<dbReference type="GeneTree" id="ENSGT00940000155662"/>
<evidence type="ECO:0000313" key="7">
    <source>
        <dbReference type="Proteomes" id="UP000265140"/>
    </source>
</evidence>
<dbReference type="Bgee" id="ENSELUG00000003474">
    <property type="expression patterns" value="Expressed in liver and 2 other cell types or tissues"/>
</dbReference>
<dbReference type="GO" id="GO:0004806">
    <property type="term" value="F:triacylglycerol lipase activity"/>
    <property type="evidence" value="ECO:0007669"/>
    <property type="project" value="UniProtKB-EC"/>
</dbReference>
<proteinExistence type="predicted"/>
<dbReference type="AlphaFoldDB" id="A0A3P8ZEP2"/>
<dbReference type="GO" id="GO:0016020">
    <property type="term" value="C:membrane"/>
    <property type="evidence" value="ECO:0007669"/>
    <property type="project" value="TreeGrafter"/>
</dbReference>
<keyword evidence="7" id="KW-1185">Reference proteome</keyword>
<keyword evidence="4" id="KW-0442">Lipid degradation</keyword>
<dbReference type="Ensembl" id="ENSELUT00000016297.3">
    <property type="protein sequence ID" value="ENSELUP00000027299.3"/>
    <property type="gene ID" value="ENSELUG00000003474.3"/>
</dbReference>
<reference evidence="6" key="3">
    <citation type="submission" date="2025-08" db="UniProtKB">
        <authorList>
            <consortium name="Ensembl"/>
        </authorList>
    </citation>
    <scope>IDENTIFICATION</scope>
</reference>
<sequence>MFDLKSEWNISLAGCGFTSIYYVGAFSCFLEQAPYLINGASKISGASSGSLVAAVLAIGMDLEQYCENLLSMAREARKWKLSTMHPSFNLLKIVRDSLERDLPADAHLRATGRLFVSLTKVSDRKNVLVSEFNSKAELIQVLLCSCFYPLYCGMIPPVYNGVHYVDGALSNNMPHFDLKNTITVCPFSGESDVCPRESTFNFHEYRQNNTSIKFNTSNLHRVIMSFLPPEPQVMAEICRDGYMDALRFLREAGVMTQVDCPSASCCEFVNESTEAIDAAETESTKTLLIGRLNPPPKHHWWLDAQSIKNLPTPIKKVLCEACKERHAGSLYSQVTELLPLRLVSYLFLPVELAYSITKRFLNWLPEMPSDLCWIYGLAADMCRQSWK</sequence>
<accession>A0A3P8ZEP2</accession>
<dbReference type="PANTHER" id="PTHR12406">
    <property type="entry name" value="CALCIUM-INDEPENDENT PHOSPHOLIPASE A2 IPLA2 -RELATED"/>
    <property type="match status" value="1"/>
</dbReference>
<gene>
    <name evidence="6" type="primary">PNPLA3</name>
</gene>
<evidence type="ECO:0000256" key="4">
    <source>
        <dbReference type="PROSITE-ProRule" id="PRU01161"/>
    </source>
</evidence>
<reference evidence="6" key="4">
    <citation type="submission" date="2025-09" db="UniProtKB">
        <authorList>
            <consortium name="Ensembl"/>
        </authorList>
    </citation>
    <scope>IDENTIFICATION</scope>
</reference>
<dbReference type="PROSITE" id="PS51635">
    <property type="entry name" value="PNPLA"/>
    <property type="match status" value="1"/>
</dbReference>
<dbReference type="InterPro" id="IPR002641">
    <property type="entry name" value="PNPLA_dom"/>
</dbReference>